<comment type="caution">
    <text evidence="2">The sequence shown here is derived from an EMBL/GenBank/DDBJ whole genome shotgun (WGS) entry which is preliminary data.</text>
</comment>
<dbReference type="EMBL" id="PUHP01001937">
    <property type="protein sequence ID" value="TQN64918.1"/>
    <property type="molecule type" value="Genomic_DNA"/>
</dbReference>
<evidence type="ECO:0000313" key="3">
    <source>
        <dbReference type="Proteomes" id="UP000326340"/>
    </source>
</evidence>
<feature type="compositionally biased region" description="Polar residues" evidence="1">
    <location>
        <begin position="68"/>
        <end position="78"/>
    </location>
</feature>
<dbReference type="AlphaFoldDB" id="A0A5Q4BDA9"/>
<keyword evidence="3" id="KW-1185">Reference proteome</keyword>
<sequence>MGSGSSSQGNHSVHMFGHAHISILKWAMAYAASPRTWNGPYHRSGFIDFDVAAYKKLTTRHITPSLIPKSSTHTQTHPHVQVALA</sequence>
<accession>A0A5Q4BDA9</accession>
<evidence type="ECO:0000313" key="2">
    <source>
        <dbReference type="EMBL" id="TQN64918.1"/>
    </source>
</evidence>
<evidence type="ECO:0000256" key="1">
    <source>
        <dbReference type="SAM" id="MobiDB-lite"/>
    </source>
</evidence>
<feature type="region of interest" description="Disordered" evidence="1">
    <location>
        <begin position="65"/>
        <end position="85"/>
    </location>
</feature>
<proteinExistence type="predicted"/>
<reference evidence="2 3" key="1">
    <citation type="journal article" date="2019" name="Sci. Rep.">
        <title>Colletotrichum shisoi sp. nov., an anthracnose pathogen of Perilla frutescens in Japan: molecular phylogenetic, morphological and genomic evidence.</title>
        <authorList>
            <person name="Gan P."/>
            <person name="Tsushima A."/>
            <person name="Hiroyama R."/>
            <person name="Narusaka M."/>
            <person name="Takano Y."/>
            <person name="Narusaka Y."/>
            <person name="Kawaradani M."/>
            <person name="Damm U."/>
            <person name="Shirasu K."/>
        </authorList>
    </citation>
    <scope>NUCLEOTIDE SEQUENCE [LARGE SCALE GENOMIC DNA]</scope>
    <source>
        <strain evidence="2 3">PG-2018a</strain>
    </source>
</reference>
<name>A0A5Q4BDA9_9PEZI</name>
<organism evidence="2 3">
    <name type="scientific">Colletotrichum shisoi</name>
    <dbReference type="NCBI Taxonomy" id="2078593"/>
    <lineage>
        <taxon>Eukaryota</taxon>
        <taxon>Fungi</taxon>
        <taxon>Dikarya</taxon>
        <taxon>Ascomycota</taxon>
        <taxon>Pezizomycotina</taxon>
        <taxon>Sordariomycetes</taxon>
        <taxon>Hypocreomycetidae</taxon>
        <taxon>Glomerellales</taxon>
        <taxon>Glomerellaceae</taxon>
        <taxon>Colletotrichum</taxon>
        <taxon>Colletotrichum destructivum species complex</taxon>
    </lineage>
</organism>
<dbReference type="Proteomes" id="UP000326340">
    <property type="component" value="Unassembled WGS sequence"/>
</dbReference>
<gene>
    <name evidence="2" type="ORF">CSHISOI_10501</name>
</gene>
<protein>
    <submittedName>
        <fullName evidence="2">Uncharacterized protein</fullName>
    </submittedName>
</protein>